<keyword evidence="2" id="KW-0645">Protease</keyword>
<protein>
    <recommendedName>
        <fullName evidence="4">Ubiquitin-like protease family profile domain-containing protein</fullName>
    </recommendedName>
</protein>
<dbReference type="Proteomes" id="UP000826195">
    <property type="component" value="Unassembled WGS sequence"/>
</dbReference>
<comment type="caution">
    <text evidence="5">The sequence shown here is derived from an EMBL/GenBank/DDBJ whole genome shotgun (WGS) entry which is preliminary data.</text>
</comment>
<evidence type="ECO:0000259" key="4">
    <source>
        <dbReference type="PROSITE" id="PS50600"/>
    </source>
</evidence>
<evidence type="ECO:0000256" key="3">
    <source>
        <dbReference type="ARBA" id="ARBA00022801"/>
    </source>
</evidence>
<dbReference type="InterPro" id="IPR003653">
    <property type="entry name" value="Peptidase_C48_C"/>
</dbReference>
<dbReference type="AlphaFoldDB" id="A0AAV7J731"/>
<dbReference type="GO" id="GO:0006508">
    <property type="term" value="P:proteolysis"/>
    <property type="evidence" value="ECO:0007669"/>
    <property type="project" value="UniProtKB-KW"/>
</dbReference>
<feature type="domain" description="Ubiquitin-like protease family profile" evidence="4">
    <location>
        <begin position="154"/>
        <end position="291"/>
    </location>
</feature>
<comment type="similarity">
    <text evidence="1">Belongs to the peptidase C48 family.</text>
</comment>
<reference evidence="5 6" key="1">
    <citation type="journal article" date="2021" name="J. Hered.">
        <title>A chromosome-level genome assembly of the parasitoid wasp, Cotesia glomerata (Hymenoptera: Braconidae).</title>
        <authorList>
            <person name="Pinto B.J."/>
            <person name="Weis J.J."/>
            <person name="Gamble T."/>
            <person name="Ode P.J."/>
            <person name="Paul R."/>
            <person name="Zaspel J.M."/>
        </authorList>
    </citation>
    <scope>NUCLEOTIDE SEQUENCE [LARGE SCALE GENOMIC DNA]</scope>
    <source>
        <strain evidence="5">CgM1</strain>
    </source>
</reference>
<dbReference type="PROSITE" id="PS50600">
    <property type="entry name" value="ULP_PROTEASE"/>
    <property type="match status" value="1"/>
</dbReference>
<dbReference type="InterPro" id="IPR038765">
    <property type="entry name" value="Papain-like_cys_pep_sf"/>
</dbReference>
<organism evidence="5 6">
    <name type="scientific">Cotesia glomerata</name>
    <name type="common">Lepidopteran parasitic wasp</name>
    <name type="synonym">Apanteles glomeratus</name>
    <dbReference type="NCBI Taxonomy" id="32391"/>
    <lineage>
        <taxon>Eukaryota</taxon>
        <taxon>Metazoa</taxon>
        <taxon>Ecdysozoa</taxon>
        <taxon>Arthropoda</taxon>
        <taxon>Hexapoda</taxon>
        <taxon>Insecta</taxon>
        <taxon>Pterygota</taxon>
        <taxon>Neoptera</taxon>
        <taxon>Endopterygota</taxon>
        <taxon>Hymenoptera</taxon>
        <taxon>Apocrita</taxon>
        <taxon>Ichneumonoidea</taxon>
        <taxon>Braconidae</taxon>
        <taxon>Microgastrinae</taxon>
        <taxon>Cotesia</taxon>
    </lineage>
</organism>
<keyword evidence="3" id="KW-0378">Hydrolase</keyword>
<sequence length="391" mass="46560">MEEVIEGKLNERQHTLLTERQRQNIEKKKKRMMTEDCDNYEDDWFFESEGWERKKGGTYFTQKKFKRLSCDIKNNNKKLKTEAIDSEMEESAVLDEKTNTEETENNYNETRNNTAQVKINYPEEEKTETFKDLFARNLKYPKNFLQNNKIMYGINLTARNFETLMLNERLDDNIINATFKLLEDMGRLRGFRVLVLETFFSSEFIDHGTLRCGFKNWAKSVKMESYGVWISPIHYDNHWTLLITKFWNEDLGTGNKNWEIVRPEDISLQNVNPEMTWDNCGVHVITWGHCIVTSSYCPFDESNMTNARIGISKLLWCNKKLEREKSSTVKYRKVFFENSNDKFEDLNFEKLTESTKPPLYFRSTFEYCASLKYMIANEPYSMRKKKNFSKC</sequence>
<accession>A0AAV7J731</accession>
<gene>
    <name evidence="5" type="ORF">KQX54_016459</name>
</gene>
<dbReference type="Gene3D" id="3.40.395.10">
    <property type="entry name" value="Adenoviral Proteinase, Chain A"/>
    <property type="match status" value="1"/>
</dbReference>
<proteinExistence type="inferred from homology"/>
<dbReference type="SUPFAM" id="SSF54001">
    <property type="entry name" value="Cysteine proteinases"/>
    <property type="match status" value="1"/>
</dbReference>
<evidence type="ECO:0000256" key="2">
    <source>
        <dbReference type="ARBA" id="ARBA00022670"/>
    </source>
</evidence>
<evidence type="ECO:0000313" key="5">
    <source>
        <dbReference type="EMBL" id="KAH0567941.1"/>
    </source>
</evidence>
<evidence type="ECO:0000256" key="1">
    <source>
        <dbReference type="ARBA" id="ARBA00005234"/>
    </source>
</evidence>
<dbReference type="GO" id="GO:0008234">
    <property type="term" value="F:cysteine-type peptidase activity"/>
    <property type="evidence" value="ECO:0007669"/>
    <property type="project" value="InterPro"/>
</dbReference>
<dbReference type="EMBL" id="JAHXZJ010000001">
    <property type="protein sequence ID" value="KAH0567941.1"/>
    <property type="molecule type" value="Genomic_DNA"/>
</dbReference>
<name>A0AAV7J731_COTGL</name>
<keyword evidence="6" id="KW-1185">Reference proteome</keyword>
<evidence type="ECO:0000313" key="6">
    <source>
        <dbReference type="Proteomes" id="UP000826195"/>
    </source>
</evidence>